<dbReference type="RefSeq" id="WP_320421022.1">
    <property type="nucleotide sequence ID" value="NZ_JAXCLA010000001.1"/>
</dbReference>
<dbReference type="Pfam" id="PF00753">
    <property type="entry name" value="Lactamase_B"/>
    <property type="match status" value="1"/>
</dbReference>
<keyword evidence="2" id="KW-0479">Metal-binding</keyword>
<keyword evidence="4" id="KW-0862">Zinc</keyword>
<proteinExistence type="inferred from homology"/>
<evidence type="ECO:0000256" key="3">
    <source>
        <dbReference type="ARBA" id="ARBA00022801"/>
    </source>
</evidence>
<evidence type="ECO:0000256" key="4">
    <source>
        <dbReference type="ARBA" id="ARBA00022833"/>
    </source>
</evidence>
<dbReference type="Gene3D" id="3.60.15.10">
    <property type="entry name" value="Ribonuclease Z/Hydroxyacylglutathione hydrolase-like"/>
    <property type="match status" value="1"/>
</dbReference>
<evidence type="ECO:0000256" key="2">
    <source>
        <dbReference type="ARBA" id="ARBA00022723"/>
    </source>
</evidence>
<keyword evidence="8" id="KW-1185">Reference proteome</keyword>
<dbReference type="InterPro" id="IPR001279">
    <property type="entry name" value="Metallo-B-lactamas"/>
</dbReference>
<dbReference type="SUPFAM" id="SSF56281">
    <property type="entry name" value="Metallo-hydrolase/oxidoreductase"/>
    <property type="match status" value="1"/>
</dbReference>
<reference evidence="7 8" key="1">
    <citation type="submission" date="2023-11" db="EMBL/GenBank/DDBJ databases">
        <title>Paucibacter sp. nov., isolated from fresh soil in Korea.</title>
        <authorList>
            <person name="Le N.T.T."/>
        </authorList>
    </citation>
    <scope>NUCLEOTIDE SEQUENCE [LARGE SCALE GENOMIC DNA]</scope>
    <source>
        <strain evidence="7 8">R3-3</strain>
    </source>
</reference>
<sequence length="303" mass="31336">MNKTLLSASALALALAFSPLATAPALAAAPMAKTQAPGFYRIMLGGFEVTALNDGFFDLPVDKLLKQPAEKTDAALAKYFQKVPVETSVNAFLINTGSKLVLVDTGTGGKAAASAGVLLANLAAAGYKPEQIDEICITHNHGDHLGGLTTKDGTAVFPNATVHLGKADADADSAKATLAPYVAAKKVAPIEADGEVVPGIRSWATHGHTAGHTSYVVESQGQKLIITGDLIHVAAVQMDDPSVTISFDADSSAAAAQRDKVFKAAAADGTIIAAAHLQFPGMGRLRANGSGWTYVPVNYTRMR</sequence>
<evidence type="ECO:0000256" key="1">
    <source>
        <dbReference type="ARBA" id="ARBA00007749"/>
    </source>
</evidence>
<comment type="caution">
    <text evidence="7">The sequence shown here is derived from an EMBL/GenBank/DDBJ whole genome shotgun (WGS) entry which is preliminary data.</text>
</comment>
<evidence type="ECO:0000313" key="7">
    <source>
        <dbReference type="EMBL" id="MDY0743174.1"/>
    </source>
</evidence>
<dbReference type="EMBL" id="JAXCLA010000001">
    <property type="protein sequence ID" value="MDY0743174.1"/>
    <property type="molecule type" value="Genomic_DNA"/>
</dbReference>
<protein>
    <submittedName>
        <fullName evidence="7">MBL fold metallo-hydrolase</fullName>
    </submittedName>
</protein>
<name>A0ABU5DD18_9BURK</name>
<keyword evidence="5" id="KW-0732">Signal</keyword>
<feature type="chain" id="PRO_5047101829" evidence="5">
    <location>
        <begin position="28"/>
        <end position="303"/>
    </location>
</feature>
<feature type="domain" description="Metallo-beta-lactamase" evidence="6">
    <location>
        <begin position="88"/>
        <end position="276"/>
    </location>
</feature>
<dbReference type="PANTHER" id="PTHR42978:SF6">
    <property type="entry name" value="QUORUM-QUENCHING LACTONASE YTNP-RELATED"/>
    <property type="match status" value="1"/>
</dbReference>
<dbReference type="CDD" id="cd07720">
    <property type="entry name" value="OPHC2-like_MBL-fold"/>
    <property type="match status" value="1"/>
</dbReference>
<dbReference type="InterPro" id="IPR051013">
    <property type="entry name" value="MBL_superfamily_lactonases"/>
</dbReference>
<feature type="signal peptide" evidence="5">
    <location>
        <begin position="1"/>
        <end position="27"/>
    </location>
</feature>
<accession>A0ABU5DD18</accession>
<keyword evidence="3" id="KW-0378">Hydrolase</keyword>
<evidence type="ECO:0000256" key="5">
    <source>
        <dbReference type="SAM" id="SignalP"/>
    </source>
</evidence>
<comment type="similarity">
    <text evidence="1">Belongs to the metallo-beta-lactamase superfamily.</text>
</comment>
<gene>
    <name evidence="7" type="ORF">SNE35_01585</name>
</gene>
<dbReference type="SMART" id="SM00849">
    <property type="entry name" value="Lactamase_B"/>
    <property type="match status" value="1"/>
</dbReference>
<dbReference type="Proteomes" id="UP001285263">
    <property type="component" value="Unassembled WGS sequence"/>
</dbReference>
<evidence type="ECO:0000313" key="8">
    <source>
        <dbReference type="Proteomes" id="UP001285263"/>
    </source>
</evidence>
<evidence type="ECO:0000259" key="6">
    <source>
        <dbReference type="SMART" id="SM00849"/>
    </source>
</evidence>
<dbReference type="InterPro" id="IPR036866">
    <property type="entry name" value="RibonucZ/Hydroxyglut_hydro"/>
</dbReference>
<organism evidence="7 8">
    <name type="scientific">Roseateles agri</name>
    <dbReference type="NCBI Taxonomy" id="3098619"/>
    <lineage>
        <taxon>Bacteria</taxon>
        <taxon>Pseudomonadati</taxon>
        <taxon>Pseudomonadota</taxon>
        <taxon>Betaproteobacteria</taxon>
        <taxon>Burkholderiales</taxon>
        <taxon>Sphaerotilaceae</taxon>
        <taxon>Roseateles</taxon>
    </lineage>
</organism>
<dbReference type="PANTHER" id="PTHR42978">
    <property type="entry name" value="QUORUM-QUENCHING LACTONASE YTNP-RELATED-RELATED"/>
    <property type="match status" value="1"/>
</dbReference>